<evidence type="ECO:0000256" key="8">
    <source>
        <dbReference type="SAM" id="SignalP"/>
    </source>
</evidence>
<dbReference type="PROSITE" id="PS00572">
    <property type="entry name" value="GLYCOSYL_HYDROL_F1_1"/>
    <property type="match status" value="1"/>
</dbReference>
<dbReference type="Pfam" id="PF00232">
    <property type="entry name" value="Glyco_hydro_1"/>
    <property type="match status" value="1"/>
</dbReference>
<dbReference type="InterPro" id="IPR018120">
    <property type="entry name" value="Glyco_hydro_1_AS"/>
</dbReference>
<proteinExistence type="inferred from homology"/>
<gene>
    <name evidence="9" type="ORF">ONE63_005044</name>
</gene>
<evidence type="ECO:0000313" key="9">
    <source>
        <dbReference type="EMBL" id="KAJ1519791.1"/>
    </source>
</evidence>
<accession>A0AAV7X2F0</accession>
<evidence type="ECO:0000256" key="6">
    <source>
        <dbReference type="RuleBase" id="RU003690"/>
    </source>
</evidence>
<evidence type="ECO:0000256" key="3">
    <source>
        <dbReference type="ARBA" id="ARBA00022801"/>
    </source>
</evidence>
<comment type="similarity">
    <text evidence="1 6">Belongs to the glycosyl hydrolase 1 family.</text>
</comment>
<dbReference type="PROSITE" id="PS00653">
    <property type="entry name" value="GLYCOSYL_HYDROL_F1_2"/>
    <property type="match status" value="1"/>
</dbReference>
<keyword evidence="4 7" id="KW-0326">Glycosidase</keyword>
<comment type="caution">
    <text evidence="9">The sequence shown here is derived from an EMBL/GenBank/DDBJ whole genome shotgun (WGS) entry which is preliminary data.</text>
</comment>
<dbReference type="InterPro" id="IPR017853">
    <property type="entry name" value="GH"/>
</dbReference>
<dbReference type="PANTHER" id="PTHR10353:SF36">
    <property type="entry name" value="LP05116P"/>
    <property type="match status" value="1"/>
</dbReference>
<dbReference type="GO" id="GO:0005975">
    <property type="term" value="P:carbohydrate metabolic process"/>
    <property type="evidence" value="ECO:0007669"/>
    <property type="project" value="InterPro"/>
</dbReference>
<dbReference type="InterPro" id="IPR033132">
    <property type="entry name" value="GH_1_N_CS"/>
</dbReference>
<evidence type="ECO:0000256" key="7">
    <source>
        <dbReference type="RuleBase" id="RU004468"/>
    </source>
</evidence>
<dbReference type="PRINTS" id="PR00131">
    <property type="entry name" value="GLHYDRLASE1"/>
</dbReference>
<sequence length="465" mass="50928">MRMLVASVAALLFAVGAAGGGVLEGGVHRLPRGFLFGAGTSSYQTEGAWDQDGKGVNVFDYAFHRDGNNVNGDIASDSYNRYREDIKLAAELNLEVFRFSISLARIFPDGNTTHVNKLGVKYYHNVIDELLRYNIKPLITISHYDHPQALEDAFGGWQSERMVDVFVSYADFLFQEYGHKVTLWTTLNEINLHCSLVYNGMLAPGGNGDPASVYRCIHHEILAHARVYRLYEAKYKAAQKGSVGIGAVTMLARPNSTAHEDVDAARRANMFDGISILLHPIVYGDYPQTVRRTLEAKGRGCELPTFTAAQKKLVVGAVDFLGLNAYNGKIVAAGTQSSSGGSNEGLGALAGPLSDADVTEVSIGDQRPLLQVTPWLLRDAPLYIKEHYGSGLKIFITENGRSSRGAHLDDWNTRAAYHSAYLRELTTAINRDGANVIGYTAWAFLDSFEFDGAYGYVPSERASTH</sequence>
<evidence type="ECO:0000256" key="2">
    <source>
        <dbReference type="ARBA" id="ARBA00012744"/>
    </source>
</evidence>
<evidence type="ECO:0000256" key="1">
    <source>
        <dbReference type="ARBA" id="ARBA00010838"/>
    </source>
</evidence>
<evidence type="ECO:0000313" key="10">
    <source>
        <dbReference type="Proteomes" id="UP001075354"/>
    </source>
</evidence>
<organism evidence="9 10">
    <name type="scientific">Megalurothrips usitatus</name>
    <name type="common">bean blossom thrips</name>
    <dbReference type="NCBI Taxonomy" id="439358"/>
    <lineage>
        <taxon>Eukaryota</taxon>
        <taxon>Metazoa</taxon>
        <taxon>Ecdysozoa</taxon>
        <taxon>Arthropoda</taxon>
        <taxon>Hexapoda</taxon>
        <taxon>Insecta</taxon>
        <taxon>Pterygota</taxon>
        <taxon>Neoptera</taxon>
        <taxon>Paraneoptera</taxon>
        <taxon>Thysanoptera</taxon>
        <taxon>Terebrantia</taxon>
        <taxon>Thripoidea</taxon>
        <taxon>Thripidae</taxon>
        <taxon>Megalurothrips</taxon>
    </lineage>
</organism>
<evidence type="ECO:0000256" key="5">
    <source>
        <dbReference type="PROSITE-ProRule" id="PRU10055"/>
    </source>
</evidence>
<dbReference type="GO" id="GO:0008422">
    <property type="term" value="F:beta-glucosidase activity"/>
    <property type="evidence" value="ECO:0007669"/>
    <property type="project" value="TreeGrafter"/>
</dbReference>
<name>A0AAV7X2F0_9NEOP</name>
<keyword evidence="10" id="KW-1185">Reference proteome</keyword>
<dbReference type="EC" id="3.2.1.21" evidence="2"/>
<dbReference type="AlphaFoldDB" id="A0AAV7X2F0"/>
<feature type="active site" description="Nucleophile" evidence="5">
    <location>
        <position position="398"/>
    </location>
</feature>
<dbReference type="Gene3D" id="3.20.20.80">
    <property type="entry name" value="Glycosidases"/>
    <property type="match status" value="1"/>
</dbReference>
<keyword evidence="8" id="KW-0732">Signal</keyword>
<dbReference type="SUPFAM" id="SSF51445">
    <property type="entry name" value="(Trans)glycosidases"/>
    <property type="match status" value="1"/>
</dbReference>
<feature type="signal peptide" evidence="8">
    <location>
        <begin position="1"/>
        <end position="19"/>
    </location>
</feature>
<dbReference type="EMBL" id="JAPTSV010000016">
    <property type="protein sequence ID" value="KAJ1519791.1"/>
    <property type="molecule type" value="Genomic_DNA"/>
</dbReference>
<reference evidence="9" key="1">
    <citation type="submission" date="2022-12" db="EMBL/GenBank/DDBJ databases">
        <title>Chromosome-level genome assembly of the bean flower thrips Megalurothrips usitatus.</title>
        <authorList>
            <person name="Ma L."/>
            <person name="Liu Q."/>
            <person name="Li H."/>
            <person name="Cai W."/>
        </authorList>
    </citation>
    <scope>NUCLEOTIDE SEQUENCE</scope>
    <source>
        <strain evidence="9">Cailab_2022a</strain>
    </source>
</reference>
<dbReference type="InterPro" id="IPR001360">
    <property type="entry name" value="Glyco_hydro_1"/>
</dbReference>
<dbReference type="Proteomes" id="UP001075354">
    <property type="component" value="Chromosome 16"/>
</dbReference>
<keyword evidence="3 7" id="KW-0378">Hydrolase</keyword>
<evidence type="ECO:0000256" key="4">
    <source>
        <dbReference type="ARBA" id="ARBA00023295"/>
    </source>
</evidence>
<feature type="chain" id="PRO_5043328181" description="beta-glucosidase" evidence="8">
    <location>
        <begin position="20"/>
        <end position="465"/>
    </location>
</feature>
<protein>
    <recommendedName>
        <fullName evidence="2">beta-glucosidase</fullName>
        <ecNumber evidence="2">3.2.1.21</ecNumber>
    </recommendedName>
</protein>
<dbReference type="PANTHER" id="PTHR10353">
    <property type="entry name" value="GLYCOSYL HYDROLASE"/>
    <property type="match status" value="1"/>
</dbReference>